<dbReference type="EMBL" id="JAPQKP010000003">
    <property type="protein sequence ID" value="KAJ5199334.1"/>
    <property type="molecule type" value="Genomic_DNA"/>
</dbReference>
<dbReference type="GO" id="GO:0016787">
    <property type="term" value="F:hydrolase activity"/>
    <property type="evidence" value="ECO:0007669"/>
    <property type="project" value="UniProtKB-KW"/>
</dbReference>
<accession>A0A9W9JLY1</accession>
<name>A0A9W9JLY1_9EURO</name>
<evidence type="ECO:0000313" key="2">
    <source>
        <dbReference type="Proteomes" id="UP001150879"/>
    </source>
</evidence>
<dbReference type="Proteomes" id="UP001150879">
    <property type="component" value="Unassembled WGS sequence"/>
</dbReference>
<reference evidence="1" key="2">
    <citation type="journal article" date="2023" name="IMA Fungus">
        <title>Comparative genomic study of the Penicillium genus elucidates a diverse pangenome and 15 lateral gene transfer events.</title>
        <authorList>
            <person name="Petersen C."/>
            <person name="Sorensen T."/>
            <person name="Nielsen M.R."/>
            <person name="Sondergaard T.E."/>
            <person name="Sorensen J.L."/>
            <person name="Fitzpatrick D.A."/>
            <person name="Frisvad J.C."/>
            <person name="Nielsen K.L."/>
        </authorList>
    </citation>
    <scope>NUCLEOTIDE SEQUENCE</scope>
    <source>
        <strain evidence="1">IBT 16849</strain>
    </source>
</reference>
<keyword evidence="2" id="KW-1185">Reference proteome</keyword>
<gene>
    <name evidence="1" type="ORF">N7472_004538</name>
</gene>
<protein>
    <submittedName>
        <fullName evidence="1">Alpha/beta hydrolase fold protein</fullName>
    </submittedName>
</protein>
<sequence>MLNENRDIDAHDVTSRWSQLYLNGRPSNNFVEPAVASEEWWYDIQVEQTLVLAGTHEVLLDPIKAWFSKFEYSGCR</sequence>
<comment type="caution">
    <text evidence="1">The sequence shown here is derived from an EMBL/GenBank/DDBJ whole genome shotgun (WGS) entry which is preliminary data.</text>
</comment>
<proteinExistence type="predicted"/>
<keyword evidence="1" id="KW-0378">Hydrolase</keyword>
<evidence type="ECO:0000313" key="1">
    <source>
        <dbReference type="EMBL" id="KAJ5199334.1"/>
    </source>
</evidence>
<dbReference type="AlphaFoldDB" id="A0A9W9JLY1"/>
<reference evidence="1" key="1">
    <citation type="submission" date="2022-11" db="EMBL/GenBank/DDBJ databases">
        <authorList>
            <person name="Petersen C."/>
        </authorList>
    </citation>
    <scope>NUCLEOTIDE SEQUENCE</scope>
    <source>
        <strain evidence="1">IBT 16849</strain>
    </source>
</reference>
<organism evidence="1 2">
    <name type="scientific">Penicillium cf. griseofulvum</name>
    <dbReference type="NCBI Taxonomy" id="2972120"/>
    <lineage>
        <taxon>Eukaryota</taxon>
        <taxon>Fungi</taxon>
        <taxon>Dikarya</taxon>
        <taxon>Ascomycota</taxon>
        <taxon>Pezizomycotina</taxon>
        <taxon>Eurotiomycetes</taxon>
        <taxon>Eurotiomycetidae</taxon>
        <taxon>Eurotiales</taxon>
        <taxon>Aspergillaceae</taxon>
        <taxon>Penicillium</taxon>
    </lineage>
</organism>